<keyword evidence="2" id="KW-1185">Reference proteome</keyword>
<accession>A0A4S4N036</accession>
<organism evidence="1 2">
    <name type="scientific">Antrodiella citrinella</name>
    <dbReference type="NCBI Taxonomy" id="2447956"/>
    <lineage>
        <taxon>Eukaryota</taxon>
        <taxon>Fungi</taxon>
        <taxon>Dikarya</taxon>
        <taxon>Basidiomycota</taxon>
        <taxon>Agaricomycotina</taxon>
        <taxon>Agaricomycetes</taxon>
        <taxon>Polyporales</taxon>
        <taxon>Steccherinaceae</taxon>
        <taxon>Antrodiella</taxon>
    </lineage>
</organism>
<dbReference type="EMBL" id="SGPM01000041">
    <property type="protein sequence ID" value="THH31635.1"/>
    <property type="molecule type" value="Genomic_DNA"/>
</dbReference>
<comment type="caution">
    <text evidence="1">The sequence shown here is derived from an EMBL/GenBank/DDBJ whole genome shotgun (WGS) entry which is preliminary data.</text>
</comment>
<protein>
    <submittedName>
        <fullName evidence="1">Uncharacterized protein</fullName>
    </submittedName>
</protein>
<dbReference type="AlphaFoldDB" id="A0A4S4N036"/>
<sequence length="420" mass="47219">MIAFSALLASPVQTLTPHIRRLRIGEGDSWSDPTTLNPWLFASIFSQLPVLEKVKVEHMRWVYDPSTAVLRNGRSLTELALYAVVFATPANSAVPGGPGQSFIDFLGLFAEVGNLVLSYPYFGDNVDKLSLYRDDAELTNAVVVLSLPRRMQVRGLEINDVPLPFLRILEQSPENLTGLRSLSIRSYNISDYTAHQAVDALMESSIGHNLTDIMVQLDPSRQPTKKTDVFPFLHDFSRFPRLRKVSLKLGTSGGFWDGDKMRYLINTLPTIPSPVKHIAITLGIGFKPISETTIGLNFNAEMSPKWRQIDGLLARKSELESVSLTIALAILRKYKDRLDDDTKSVGESLVKAHLPRLIARRILSIRIVIYLTSRFDAIPMMPLRRERYQAFDDEALDHQDTAYDNERLEPDELHVSGTSD</sequence>
<evidence type="ECO:0000313" key="1">
    <source>
        <dbReference type="EMBL" id="THH31635.1"/>
    </source>
</evidence>
<dbReference type="Proteomes" id="UP000308730">
    <property type="component" value="Unassembled WGS sequence"/>
</dbReference>
<name>A0A4S4N036_9APHY</name>
<evidence type="ECO:0000313" key="2">
    <source>
        <dbReference type="Proteomes" id="UP000308730"/>
    </source>
</evidence>
<proteinExistence type="predicted"/>
<reference evidence="1 2" key="1">
    <citation type="submission" date="2019-02" db="EMBL/GenBank/DDBJ databases">
        <title>Genome sequencing of the rare red list fungi Antrodiella citrinella (Flaviporus citrinellus).</title>
        <authorList>
            <person name="Buettner E."/>
            <person name="Kellner H."/>
        </authorList>
    </citation>
    <scope>NUCLEOTIDE SEQUENCE [LARGE SCALE GENOMIC DNA]</scope>
    <source>
        <strain evidence="1 2">DSM 108506</strain>
    </source>
</reference>
<gene>
    <name evidence="1" type="ORF">EUX98_g2524</name>
</gene>